<proteinExistence type="inferred from homology"/>
<name>A0ABV9CJS7_9ACTN</name>
<dbReference type="PRINTS" id="PR01438">
    <property type="entry name" value="UNVRSLSTRESS"/>
</dbReference>
<dbReference type="InterPro" id="IPR014729">
    <property type="entry name" value="Rossmann-like_a/b/a_fold"/>
</dbReference>
<gene>
    <name evidence="3" type="ORF">ACFO60_21845</name>
</gene>
<feature type="domain" description="UspA" evidence="2">
    <location>
        <begin position="149"/>
        <end position="284"/>
    </location>
</feature>
<sequence length="296" mass="31474">MSGQIVVGVDGSSSAAAAVEWAADDAVRRGARLRIVHVREPWTPDYPYRAAPWFRDALPAYWRAVLAATVEWVRGYAPGLEVSTAVVTGAAAERLRTEAEDADELILGSRGLGGFAGVVLGSVGRSVAWHAAAPVVVVRRSPAVRHGEIVVGYDGSAVSEAAMDYALRQASLREARVRVLYAWRTPPFSPYATACAGGLAEAMGEVTREVRLRLEMWRRRYPGVEAGLRAVRGHPVPMLADASREADLVVVGSSRHGDASEAGISGSVGYGVLLHARCPVAVVRPREAPGPAVSDY</sequence>
<dbReference type="Proteomes" id="UP001596004">
    <property type="component" value="Unassembled WGS sequence"/>
</dbReference>
<evidence type="ECO:0000259" key="2">
    <source>
        <dbReference type="Pfam" id="PF00582"/>
    </source>
</evidence>
<evidence type="ECO:0000256" key="1">
    <source>
        <dbReference type="ARBA" id="ARBA00008791"/>
    </source>
</evidence>
<dbReference type="SUPFAM" id="SSF52402">
    <property type="entry name" value="Adenine nucleotide alpha hydrolases-like"/>
    <property type="match status" value="2"/>
</dbReference>
<dbReference type="Gene3D" id="3.40.50.620">
    <property type="entry name" value="HUPs"/>
    <property type="match status" value="2"/>
</dbReference>
<evidence type="ECO:0000313" key="3">
    <source>
        <dbReference type="EMBL" id="MFC4533420.1"/>
    </source>
</evidence>
<dbReference type="EMBL" id="JBHSFP010000015">
    <property type="protein sequence ID" value="MFC4533420.1"/>
    <property type="molecule type" value="Genomic_DNA"/>
</dbReference>
<keyword evidence="4" id="KW-1185">Reference proteome</keyword>
<comment type="similarity">
    <text evidence="1">Belongs to the universal stress protein A family.</text>
</comment>
<protein>
    <submittedName>
        <fullName evidence="3">Universal stress protein</fullName>
    </submittedName>
</protein>
<organism evidence="3 4">
    <name type="scientific">Sphaerisporangium dianthi</name>
    <dbReference type="NCBI Taxonomy" id="1436120"/>
    <lineage>
        <taxon>Bacteria</taxon>
        <taxon>Bacillati</taxon>
        <taxon>Actinomycetota</taxon>
        <taxon>Actinomycetes</taxon>
        <taxon>Streptosporangiales</taxon>
        <taxon>Streptosporangiaceae</taxon>
        <taxon>Sphaerisporangium</taxon>
    </lineage>
</organism>
<feature type="domain" description="UspA" evidence="2">
    <location>
        <begin position="1"/>
        <end position="139"/>
    </location>
</feature>
<dbReference type="RefSeq" id="WP_380842877.1">
    <property type="nucleotide sequence ID" value="NZ_JBHSFP010000015.1"/>
</dbReference>
<dbReference type="InterPro" id="IPR006016">
    <property type="entry name" value="UspA"/>
</dbReference>
<evidence type="ECO:0000313" key="4">
    <source>
        <dbReference type="Proteomes" id="UP001596004"/>
    </source>
</evidence>
<dbReference type="Pfam" id="PF00582">
    <property type="entry name" value="Usp"/>
    <property type="match status" value="2"/>
</dbReference>
<dbReference type="InterPro" id="IPR006015">
    <property type="entry name" value="Universal_stress_UspA"/>
</dbReference>
<dbReference type="PANTHER" id="PTHR46553">
    <property type="entry name" value="ADENINE NUCLEOTIDE ALPHA HYDROLASES-LIKE SUPERFAMILY PROTEIN"/>
    <property type="match status" value="1"/>
</dbReference>
<reference evidence="4" key="1">
    <citation type="journal article" date="2019" name="Int. J. Syst. Evol. Microbiol.">
        <title>The Global Catalogue of Microorganisms (GCM) 10K type strain sequencing project: providing services to taxonomists for standard genome sequencing and annotation.</title>
        <authorList>
            <consortium name="The Broad Institute Genomics Platform"/>
            <consortium name="The Broad Institute Genome Sequencing Center for Infectious Disease"/>
            <person name="Wu L."/>
            <person name="Ma J."/>
        </authorList>
    </citation>
    <scope>NUCLEOTIDE SEQUENCE [LARGE SCALE GENOMIC DNA]</scope>
    <source>
        <strain evidence="4">CGMCC 4.7132</strain>
    </source>
</reference>
<accession>A0ABV9CJS7</accession>
<comment type="caution">
    <text evidence="3">The sequence shown here is derived from an EMBL/GenBank/DDBJ whole genome shotgun (WGS) entry which is preliminary data.</text>
</comment>
<dbReference type="PANTHER" id="PTHR46553:SF3">
    <property type="entry name" value="ADENINE NUCLEOTIDE ALPHA HYDROLASES-LIKE SUPERFAMILY PROTEIN"/>
    <property type="match status" value="1"/>
</dbReference>